<feature type="compositionally biased region" description="Pro residues" evidence="8">
    <location>
        <begin position="39"/>
        <end position="62"/>
    </location>
</feature>
<keyword evidence="11" id="KW-1185">Reference proteome</keyword>
<dbReference type="InterPro" id="IPR006629">
    <property type="entry name" value="LITAF"/>
</dbReference>
<keyword evidence="9" id="KW-1133">Transmembrane helix</keyword>
<evidence type="ECO:0000313" key="11">
    <source>
        <dbReference type="Proteomes" id="UP000515145"/>
    </source>
</evidence>
<evidence type="ECO:0000256" key="3">
    <source>
        <dbReference type="ARBA" id="ARBA00004630"/>
    </source>
</evidence>
<dbReference type="AlphaFoldDB" id="A0A6P7IIS2"/>
<feature type="region of interest" description="Disordered" evidence="8">
    <location>
        <begin position="36"/>
        <end position="63"/>
    </location>
</feature>
<evidence type="ECO:0000256" key="8">
    <source>
        <dbReference type="SAM" id="MobiDB-lite"/>
    </source>
</evidence>
<dbReference type="PANTHER" id="PTHR23292">
    <property type="entry name" value="LIPOPOLYSACCHARIDE-INDUCED TUMOR NECROSIS FACTOR-ALPHA FACTOR"/>
    <property type="match status" value="1"/>
</dbReference>
<accession>A0A6P7IIS2</accession>
<dbReference type="SMART" id="SM00714">
    <property type="entry name" value="LITAF"/>
    <property type="match status" value="1"/>
</dbReference>
<dbReference type="RefSeq" id="XP_028262852.1">
    <property type="nucleotide sequence ID" value="XM_028407051.1"/>
</dbReference>
<keyword evidence="6" id="KW-0862">Zinc</keyword>
<organism evidence="11 12">
    <name type="scientific">Parambassis ranga</name>
    <name type="common">Indian glassy fish</name>
    <dbReference type="NCBI Taxonomy" id="210632"/>
    <lineage>
        <taxon>Eukaryota</taxon>
        <taxon>Metazoa</taxon>
        <taxon>Chordata</taxon>
        <taxon>Craniata</taxon>
        <taxon>Vertebrata</taxon>
        <taxon>Euteleostomi</taxon>
        <taxon>Actinopterygii</taxon>
        <taxon>Neopterygii</taxon>
        <taxon>Teleostei</taxon>
        <taxon>Neoteleostei</taxon>
        <taxon>Acanthomorphata</taxon>
        <taxon>Ovalentaria</taxon>
        <taxon>Ambassidae</taxon>
        <taxon>Parambassis</taxon>
    </lineage>
</organism>
<keyword evidence="7 9" id="KW-0472">Membrane</keyword>
<evidence type="ECO:0000256" key="4">
    <source>
        <dbReference type="ARBA" id="ARBA00005975"/>
    </source>
</evidence>
<feature type="domain" description="LITAF" evidence="10">
    <location>
        <begin position="109"/>
        <end position="192"/>
    </location>
</feature>
<sequence>MEKGKMPLPQYPGPPVDSPAVLNYAVVQTVVENREIPAPQYPGPPVATPYPGPPVSQYPSPPVVSQYPSPPVVSQYPGPPVDTHSYAVIQTVQQPAYQYSAQQPQVVQPVNHVVVGQPLPTDVPGQMKCPHCQNTVVTKTEYKNGLLTWVICGTLGIFLIWPCCLIPFCVNACKDVEHSCPSCNNVIHIHKRM</sequence>
<evidence type="ECO:0000256" key="9">
    <source>
        <dbReference type="SAM" id="Phobius"/>
    </source>
</evidence>
<proteinExistence type="inferred from homology"/>
<evidence type="ECO:0000256" key="6">
    <source>
        <dbReference type="ARBA" id="ARBA00022833"/>
    </source>
</evidence>
<comment type="subcellular location">
    <subcellularLocation>
        <location evidence="1">Endosome membrane</location>
        <topology evidence="1">Peripheral membrane protein</topology>
        <orientation evidence="1">Cytoplasmic side</orientation>
    </subcellularLocation>
    <subcellularLocation>
        <location evidence="2">Late endosome membrane</location>
    </subcellularLocation>
    <subcellularLocation>
        <location evidence="3">Lysosome membrane</location>
        <topology evidence="3">Peripheral membrane protein</topology>
        <orientation evidence="3">Cytoplasmic side</orientation>
    </subcellularLocation>
</comment>
<name>A0A6P7IIS2_9TELE</name>
<dbReference type="Proteomes" id="UP000515145">
    <property type="component" value="Chromosome 1"/>
</dbReference>
<evidence type="ECO:0000313" key="12">
    <source>
        <dbReference type="RefSeq" id="XP_028262852.1"/>
    </source>
</evidence>
<comment type="similarity">
    <text evidence="4">Belongs to the CDIP1/LITAF family.</text>
</comment>
<reference evidence="12" key="1">
    <citation type="submission" date="2025-08" db="UniProtKB">
        <authorList>
            <consortium name="RefSeq"/>
        </authorList>
    </citation>
    <scope>IDENTIFICATION</scope>
</reference>
<dbReference type="GO" id="GO:0098574">
    <property type="term" value="C:cytoplasmic side of lysosomal membrane"/>
    <property type="evidence" value="ECO:0007669"/>
    <property type="project" value="TreeGrafter"/>
</dbReference>
<dbReference type="GeneID" id="114436628"/>
<dbReference type="PANTHER" id="PTHR23292:SF45">
    <property type="entry name" value="LIPOPOLYSACCHARIDE-INDUCED TUMOR NECROSIS FACTOR-ALPHA FACTOR HOMOLOG"/>
    <property type="match status" value="1"/>
</dbReference>
<keyword evidence="9" id="KW-0812">Transmembrane</keyword>
<evidence type="ECO:0000256" key="7">
    <source>
        <dbReference type="ARBA" id="ARBA00023136"/>
    </source>
</evidence>
<gene>
    <name evidence="12" type="primary">LOC114436628</name>
</gene>
<dbReference type="GO" id="GO:0005634">
    <property type="term" value="C:nucleus"/>
    <property type="evidence" value="ECO:0007669"/>
    <property type="project" value="TreeGrafter"/>
</dbReference>
<dbReference type="Pfam" id="PF10601">
    <property type="entry name" value="zf-LITAF-like"/>
    <property type="match status" value="1"/>
</dbReference>
<dbReference type="GO" id="GO:0008270">
    <property type="term" value="F:zinc ion binding"/>
    <property type="evidence" value="ECO:0007669"/>
    <property type="project" value="TreeGrafter"/>
</dbReference>
<protein>
    <submittedName>
        <fullName evidence="12">Lipopolysaccharide-induced tumor necrosis factor-alpha factor homolog isoform X3</fullName>
    </submittedName>
</protein>
<dbReference type="InterPro" id="IPR037519">
    <property type="entry name" value="LITAF_fam"/>
</dbReference>
<dbReference type="PROSITE" id="PS51837">
    <property type="entry name" value="LITAF"/>
    <property type="match status" value="1"/>
</dbReference>
<evidence type="ECO:0000256" key="5">
    <source>
        <dbReference type="ARBA" id="ARBA00022723"/>
    </source>
</evidence>
<keyword evidence="5" id="KW-0479">Metal-binding</keyword>
<evidence type="ECO:0000259" key="10">
    <source>
        <dbReference type="PROSITE" id="PS51837"/>
    </source>
</evidence>
<evidence type="ECO:0000256" key="1">
    <source>
        <dbReference type="ARBA" id="ARBA00004125"/>
    </source>
</evidence>
<dbReference type="GO" id="GO:0098560">
    <property type="term" value="C:cytoplasmic side of late endosome membrane"/>
    <property type="evidence" value="ECO:0007669"/>
    <property type="project" value="TreeGrafter"/>
</dbReference>
<feature type="transmembrane region" description="Helical" evidence="9">
    <location>
        <begin position="146"/>
        <end position="168"/>
    </location>
</feature>
<evidence type="ECO:0000256" key="2">
    <source>
        <dbReference type="ARBA" id="ARBA00004414"/>
    </source>
</evidence>